<dbReference type="PROSITE" id="PS50902">
    <property type="entry name" value="FLAVODOXIN_LIKE"/>
    <property type="match status" value="1"/>
</dbReference>
<keyword evidence="1" id="KW-0285">Flavoprotein</keyword>
<dbReference type="SUPFAM" id="SSF52343">
    <property type="entry name" value="Ferredoxin reductase-like, C-terminal NADP-linked domain"/>
    <property type="match status" value="1"/>
</dbReference>
<sequence length="561" mass="63313">QYYHVFLGRLSLVPILIISLTGTYLSLVKFNIFPEKKIELKAPARANQEEEPEQKQVATFASFKTIKLKDIRSVDFPFADDPDEYYKIKLTDRELMVNQFDGTIVASAQYPMVNILNTLSLNLHTGKTSTIWAIVLTLATINILFFIYSGFVITLRRRRNKIKNKYNITEAEYLLLVASENGSTIHFANHILTQLLSHGEKAHLAELNDFQLSENTQQLLIFASTFGLGDAPTNGNNFLNKLEETDSHRAIEYTIIGFGSTNYPDFCGYAKRIEEEIKTKEWATPLLPLYKVNDRSLTDFVEWVKAYSDIIHLPLITSPNYYAEINQRKLYSFTVADISATNEGDKNFMLTLTPSGNVDFSSGDLLAIYPENNEKERLYSIGKSGKNVRLVVKLHEQGLGSSYLNNLKKGDTIKAAIQSNNGFHLDKKQTPTILVSNGTGIAPFLGMLEENKDAPISVYAGFRNKEPLQLTIEQQLAAAKNNGKLKDYTIAYSRDADISHKYVYELVEKDIVKITQILDNGGVLMICGAIAMHKEVVGKLQQNCPNFELYQSNNQIRSDCY</sequence>
<reference evidence="6 7" key="1">
    <citation type="submission" date="2017-11" db="EMBL/GenBank/DDBJ databases">
        <title>Infants hospitalized years apart are colonized by the same room-sourced microbial strains.</title>
        <authorList>
            <person name="Brooks B."/>
            <person name="Olm M.R."/>
            <person name="Firek B.A."/>
            <person name="Baker R."/>
            <person name="Thomas B.C."/>
            <person name="Morowitz M.J."/>
            <person name="Banfield J.F."/>
        </authorList>
    </citation>
    <scope>NUCLEOTIDE SEQUENCE [LARGE SCALE GENOMIC DNA]</scope>
    <source>
        <strain evidence="6">S2_009_000_R2_76</strain>
    </source>
</reference>
<dbReference type="GO" id="GO:0003958">
    <property type="term" value="F:NADPH-hemoprotein reductase activity"/>
    <property type="evidence" value="ECO:0007669"/>
    <property type="project" value="UniProtKB-EC"/>
</dbReference>
<protein>
    <recommendedName>
        <fullName evidence="2">NADPH--hemoprotein reductase</fullName>
        <ecNumber evidence="2">1.6.2.4</ecNumber>
    </recommendedName>
</protein>
<dbReference type="Proteomes" id="UP000249645">
    <property type="component" value="Unassembled WGS sequence"/>
</dbReference>
<feature type="domain" description="Flavodoxin-like" evidence="4">
    <location>
        <begin position="173"/>
        <end position="308"/>
    </location>
</feature>
<dbReference type="GO" id="GO:0010181">
    <property type="term" value="F:FMN binding"/>
    <property type="evidence" value="ECO:0007669"/>
    <property type="project" value="InterPro"/>
</dbReference>
<dbReference type="AlphaFoldDB" id="A0A2W5F7D7"/>
<dbReference type="PANTHER" id="PTHR19384:SF17">
    <property type="entry name" value="NADPH--CYTOCHROME P450 REDUCTASE"/>
    <property type="match status" value="1"/>
</dbReference>
<dbReference type="PANTHER" id="PTHR19384">
    <property type="entry name" value="NITRIC OXIDE SYNTHASE-RELATED"/>
    <property type="match status" value="1"/>
</dbReference>
<comment type="caution">
    <text evidence="6">The sequence shown here is derived from an EMBL/GenBank/DDBJ whole genome shotgun (WGS) entry which is preliminary data.</text>
</comment>
<keyword evidence="3" id="KW-1133">Transmembrane helix</keyword>
<dbReference type="InterPro" id="IPR001433">
    <property type="entry name" value="OxRdtase_FAD/NAD-bd"/>
</dbReference>
<accession>A0A2W5F7D7</accession>
<feature type="transmembrane region" description="Helical" evidence="3">
    <location>
        <begin position="6"/>
        <end position="27"/>
    </location>
</feature>
<dbReference type="InterPro" id="IPR008254">
    <property type="entry name" value="Flavodoxin/NO_synth"/>
</dbReference>
<dbReference type="EMBL" id="QFOI01000097">
    <property type="protein sequence ID" value="PZP49727.1"/>
    <property type="molecule type" value="Genomic_DNA"/>
</dbReference>
<dbReference type="Pfam" id="PF00175">
    <property type="entry name" value="NAD_binding_1"/>
    <property type="match status" value="1"/>
</dbReference>
<gene>
    <name evidence="6" type="ORF">DI598_07120</name>
</gene>
<dbReference type="Gene3D" id="2.40.30.10">
    <property type="entry name" value="Translation factors"/>
    <property type="match status" value="1"/>
</dbReference>
<keyword evidence="3" id="KW-0812">Transmembrane</keyword>
<dbReference type="InterPro" id="IPR029039">
    <property type="entry name" value="Flavoprotein-like_sf"/>
</dbReference>
<dbReference type="Gene3D" id="3.40.50.360">
    <property type="match status" value="1"/>
</dbReference>
<dbReference type="GO" id="GO:0005829">
    <property type="term" value="C:cytosol"/>
    <property type="evidence" value="ECO:0007669"/>
    <property type="project" value="TreeGrafter"/>
</dbReference>
<dbReference type="SUPFAM" id="SSF63380">
    <property type="entry name" value="Riboflavin synthase domain-like"/>
    <property type="match status" value="1"/>
</dbReference>
<keyword evidence="3" id="KW-0472">Membrane</keyword>
<evidence type="ECO:0000259" key="5">
    <source>
        <dbReference type="PROSITE" id="PS51384"/>
    </source>
</evidence>
<dbReference type="GO" id="GO:0050660">
    <property type="term" value="F:flavin adenine dinucleotide binding"/>
    <property type="evidence" value="ECO:0007669"/>
    <property type="project" value="TreeGrafter"/>
</dbReference>
<feature type="domain" description="FAD-binding FR-type" evidence="5">
    <location>
        <begin position="328"/>
        <end position="426"/>
    </location>
</feature>
<evidence type="ECO:0000313" key="6">
    <source>
        <dbReference type="EMBL" id="PZP49727.1"/>
    </source>
</evidence>
<dbReference type="SUPFAM" id="SSF52218">
    <property type="entry name" value="Flavoproteins"/>
    <property type="match status" value="1"/>
</dbReference>
<dbReference type="Gene3D" id="3.40.50.80">
    <property type="entry name" value="Nucleotide-binding domain of ferredoxin-NADP reductase (FNR) module"/>
    <property type="match status" value="1"/>
</dbReference>
<dbReference type="Pfam" id="PF03929">
    <property type="entry name" value="PepSY_TM"/>
    <property type="match status" value="1"/>
</dbReference>
<dbReference type="EC" id="1.6.2.4" evidence="2"/>
<dbReference type="InterPro" id="IPR005625">
    <property type="entry name" value="PepSY-ass_TM"/>
</dbReference>
<name>A0A2W5F7D7_9SPHI</name>
<feature type="non-terminal residue" evidence="6">
    <location>
        <position position="1"/>
    </location>
</feature>
<evidence type="ECO:0000256" key="2">
    <source>
        <dbReference type="ARBA" id="ARBA00023797"/>
    </source>
</evidence>
<dbReference type="InterPro" id="IPR039261">
    <property type="entry name" value="FNR_nucleotide-bd"/>
</dbReference>
<evidence type="ECO:0000259" key="4">
    <source>
        <dbReference type="PROSITE" id="PS50902"/>
    </source>
</evidence>
<dbReference type="InterPro" id="IPR017938">
    <property type="entry name" value="Riboflavin_synthase-like_b-brl"/>
</dbReference>
<evidence type="ECO:0000256" key="3">
    <source>
        <dbReference type="SAM" id="Phobius"/>
    </source>
</evidence>
<dbReference type="InterPro" id="IPR017927">
    <property type="entry name" value="FAD-bd_FR_type"/>
</dbReference>
<dbReference type="PROSITE" id="PS51384">
    <property type="entry name" value="FAD_FR"/>
    <property type="match status" value="1"/>
</dbReference>
<evidence type="ECO:0000313" key="7">
    <source>
        <dbReference type="Proteomes" id="UP000249645"/>
    </source>
</evidence>
<evidence type="ECO:0000256" key="1">
    <source>
        <dbReference type="ARBA" id="ARBA00022630"/>
    </source>
</evidence>
<feature type="transmembrane region" description="Helical" evidence="3">
    <location>
        <begin position="132"/>
        <end position="155"/>
    </location>
</feature>
<proteinExistence type="predicted"/>
<organism evidence="6 7">
    <name type="scientific">Pseudopedobacter saltans</name>
    <dbReference type="NCBI Taxonomy" id="151895"/>
    <lineage>
        <taxon>Bacteria</taxon>
        <taxon>Pseudomonadati</taxon>
        <taxon>Bacteroidota</taxon>
        <taxon>Sphingobacteriia</taxon>
        <taxon>Sphingobacteriales</taxon>
        <taxon>Sphingobacteriaceae</taxon>
        <taxon>Pseudopedobacter</taxon>
    </lineage>
</organism>
<dbReference type="Pfam" id="PF00258">
    <property type="entry name" value="Flavodoxin_1"/>
    <property type="match status" value="1"/>
</dbReference>